<dbReference type="EMBL" id="CP019401">
    <property type="protein sequence ID" value="AQU78320.1"/>
    <property type="molecule type" value="Genomic_DNA"/>
</dbReference>
<feature type="transmembrane region" description="Helical" evidence="1">
    <location>
        <begin position="34"/>
        <end position="54"/>
    </location>
</feature>
<keyword evidence="1" id="KW-0472">Membrane</keyword>
<evidence type="ECO:0000313" key="3">
    <source>
        <dbReference type="EMBL" id="AQU78320.1"/>
    </source>
</evidence>
<dbReference type="RefSeq" id="WP_169835254.1">
    <property type="nucleotide sequence ID" value="NZ_CP019401.1"/>
</dbReference>
<reference evidence="3 4" key="1">
    <citation type="submission" date="2017-01" db="EMBL/GenBank/DDBJ databases">
        <title>Planococcus faecalis genome complete sequence.</title>
        <authorList>
            <person name="Lee P.C."/>
        </authorList>
    </citation>
    <scope>NUCLEOTIDE SEQUENCE [LARGE SCALE GENOMIC DNA]</scope>
    <source>
        <strain evidence="3 4">AJ003</strain>
    </source>
</reference>
<evidence type="ECO:0000256" key="1">
    <source>
        <dbReference type="SAM" id="Phobius"/>
    </source>
</evidence>
<sequence length="310" mass="35482">MKKKDELDELFAFENNKQDLVAEAKRKSTVRMTFISGLVSLFVLILIVLIKLQVTPWLLDRELAAQEVYFDVYGANLFIGPWEESIRLLDSEATAPQYKLVDGRPVYLGEISNSSRNREVYLSPNDYETYNYSGEKVMNFIHPATSITHVPMDVMKLDMFNDQQKIEMGISFDQPYSLSEVEAMLPEDSVLQWAWVDVYTDEEVKGNEPARVFTENEVIGFSMVDEAGTVLESPVEKFMESVVYGKNHRGPYKQGMEEIYEQLKQKDEVEETTIKIVGAVVVGKKEELQQFQNEPRVRASSIGAVIDQFN</sequence>
<proteinExistence type="predicted"/>
<gene>
    <name evidence="3" type="ORF">AJGP001_02960</name>
</gene>
<dbReference type="Pfam" id="PF13791">
    <property type="entry name" value="Sigma_reg_C"/>
    <property type="match status" value="1"/>
</dbReference>
<dbReference type="Proteomes" id="UP000189661">
    <property type="component" value="Chromosome"/>
</dbReference>
<keyword evidence="1" id="KW-0812">Transmembrane</keyword>
<protein>
    <recommendedName>
        <fullName evidence="2">Sigma factor regulator C-terminal domain-containing protein</fullName>
    </recommendedName>
</protein>
<evidence type="ECO:0000259" key="2">
    <source>
        <dbReference type="Pfam" id="PF13791"/>
    </source>
</evidence>
<accession>A0ABN4XLI9</accession>
<evidence type="ECO:0000313" key="4">
    <source>
        <dbReference type="Proteomes" id="UP000189661"/>
    </source>
</evidence>
<name>A0ABN4XLI9_9BACL</name>
<feature type="domain" description="Sigma factor regulator C-terminal" evidence="2">
    <location>
        <begin position="160"/>
        <end position="303"/>
    </location>
</feature>
<dbReference type="InterPro" id="IPR025672">
    <property type="entry name" value="Sigma_reg_C_dom"/>
</dbReference>
<keyword evidence="1" id="KW-1133">Transmembrane helix</keyword>
<keyword evidence="4" id="KW-1185">Reference proteome</keyword>
<organism evidence="3 4">
    <name type="scientific">Planococcus faecalis</name>
    <dbReference type="NCBI Taxonomy" id="1598147"/>
    <lineage>
        <taxon>Bacteria</taxon>
        <taxon>Bacillati</taxon>
        <taxon>Bacillota</taxon>
        <taxon>Bacilli</taxon>
        <taxon>Bacillales</taxon>
        <taxon>Caryophanaceae</taxon>
        <taxon>Planococcus</taxon>
    </lineage>
</organism>